<dbReference type="InterPro" id="IPR012675">
    <property type="entry name" value="Beta-grasp_dom_sf"/>
</dbReference>
<dbReference type="InterPro" id="IPR016155">
    <property type="entry name" value="Mopterin_synth/thiamin_S_b"/>
</dbReference>
<dbReference type="CDD" id="cd17040">
    <property type="entry name" value="Ubl_MoaD_like"/>
    <property type="match status" value="1"/>
</dbReference>
<comment type="caution">
    <text evidence="1">The sequence shown here is derived from an EMBL/GenBank/DDBJ whole genome shotgun (WGS) entry which is preliminary data.</text>
</comment>
<keyword evidence="2" id="KW-1185">Reference proteome</keyword>
<dbReference type="RefSeq" id="WP_285606334.1">
    <property type="nucleotide sequence ID" value="NZ_BSDC01000001.1"/>
</dbReference>
<dbReference type="SUPFAM" id="SSF54285">
    <property type="entry name" value="MoaD/ThiS"/>
    <property type="match status" value="1"/>
</dbReference>
<proteinExistence type="predicted"/>
<dbReference type="Pfam" id="PF02597">
    <property type="entry name" value="ThiS"/>
    <property type="match status" value="1"/>
</dbReference>
<dbReference type="InterPro" id="IPR003749">
    <property type="entry name" value="ThiS/MoaD-like"/>
</dbReference>
<sequence>MKITLKLFASLAAHLPPEARSRHRVELELAPGATVADVIRHQGIPPGQCAIVLVDGAWVAPPERSARMLAEGEVLAIWPPVAGG</sequence>
<evidence type="ECO:0008006" key="3">
    <source>
        <dbReference type="Google" id="ProtNLM"/>
    </source>
</evidence>
<reference evidence="1" key="1">
    <citation type="journal article" date="2023" name="Antonie Van Leeuwenhoek">
        <title>Mesoterricola silvestris gen. nov., sp. nov., Mesoterricola sediminis sp. nov., Geothrix oryzae sp. nov., Geothrix edaphica sp. nov., Geothrix rubra sp. nov., and Geothrix limicola sp. nov., six novel members of Acidobacteriota isolated from soils.</title>
        <authorList>
            <person name="Itoh H."/>
            <person name="Sugisawa Y."/>
            <person name="Mise K."/>
            <person name="Xu Z."/>
            <person name="Kuniyasu M."/>
            <person name="Ushijima N."/>
            <person name="Kawano K."/>
            <person name="Kobayashi E."/>
            <person name="Shiratori Y."/>
            <person name="Masuda Y."/>
            <person name="Senoo K."/>
        </authorList>
    </citation>
    <scope>NUCLEOTIDE SEQUENCE</scope>
    <source>
        <strain evidence="1">Red802</strain>
    </source>
</reference>
<dbReference type="Proteomes" id="UP001165044">
    <property type="component" value="Unassembled WGS sequence"/>
</dbReference>
<evidence type="ECO:0000313" key="1">
    <source>
        <dbReference type="EMBL" id="GLH66257.1"/>
    </source>
</evidence>
<gene>
    <name evidence="1" type="ORF">GETHED_06210</name>
</gene>
<organism evidence="1 2">
    <name type="scientific">Geothrix edaphica</name>
    <dbReference type="NCBI Taxonomy" id="2927976"/>
    <lineage>
        <taxon>Bacteria</taxon>
        <taxon>Pseudomonadati</taxon>
        <taxon>Acidobacteriota</taxon>
        <taxon>Holophagae</taxon>
        <taxon>Holophagales</taxon>
        <taxon>Holophagaceae</taxon>
        <taxon>Geothrix</taxon>
    </lineage>
</organism>
<name>A0ABQ5PV77_9BACT</name>
<accession>A0ABQ5PV77</accession>
<protein>
    <recommendedName>
        <fullName evidence="3">MoaD/ThiS family protein</fullName>
    </recommendedName>
</protein>
<dbReference type="Gene3D" id="3.10.20.30">
    <property type="match status" value="1"/>
</dbReference>
<dbReference type="EMBL" id="BSDC01000001">
    <property type="protein sequence ID" value="GLH66257.1"/>
    <property type="molecule type" value="Genomic_DNA"/>
</dbReference>
<evidence type="ECO:0000313" key="2">
    <source>
        <dbReference type="Proteomes" id="UP001165044"/>
    </source>
</evidence>